<reference evidence="1 2" key="1">
    <citation type="submission" date="2013-05" db="EMBL/GenBank/DDBJ databases">
        <title>Genome assembly of Chondromyces apiculatus DSM 436.</title>
        <authorList>
            <person name="Sharma G."/>
            <person name="Khatri I."/>
            <person name="Kaur C."/>
            <person name="Mayilraj S."/>
            <person name="Subramanian S."/>
        </authorList>
    </citation>
    <scope>NUCLEOTIDE SEQUENCE [LARGE SCALE GENOMIC DNA]</scope>
    <source>
        <strain evidence="1 2">DSM 436</strain>
    </source>
</reference>
<sequence length="138" mass="15374">MLWRIVETLDLSAFLARAKLLLLPASDWRAISALHRRQAVFRAVEQGFSMVRQANQGQSAAVDGYGRMYGELDHFTMADRVWRAELPVGRVPTLYARIGDSAGALPGLIALGWMGRAVVGHLARRWRARARLHAQPNA</sequence>
<comment type="caution">
    <text evidence="1">The sequence shown here is derived from an EMBL/GenBank/DDBJ whole genome shotgun (WGS) entry which is preliminary data.</text>
</comment>
<dbReference type="AlphaFoldDB" id="A0A017SUE8"/>
<dbReference type="PANTHER" id="PTHR38686">
    <property type="entry name" value="APOLIPOPROTEIN N-ACYLTRANSFERASE"/>
    <property type="match status" value="1"/>
</dbReference>
<dbReference type="GO" id="GO:0016410">
    <property type="term" value="F:N-acyltransferase activity"/>
    <property type="evidence" value="ECO:0007669"/>
    <property type="project" value="InterPro"/>
</dbReference>
<dbReference type="GO" id="GO:0016020">
    <property type="term" value="C:membrane"/>
    <property type="evidence" value="ECO:0007669"/>
    <property type="project" value="InterPro"/>
</dbReference>
<proteinExistence type="predicted"/>
<gene>
    <name evidence="1" type="ORF">CAP_1054</name>
</gene>
<dbReference type="STRING" id="1192034.CAP_1054"/>
<evidence type="ECO:0000313" key="1">
    <source>
        <dbReference type="EMBL" id="EYF00240.1"/>
    </source>
</evidence>
<dbReference type="GO" id="GO:0042158">
    <property type="term" value="P:lipoprotein biosynthetic process"/>
    <property type="evidence" value="ECO:0007669"/>
    <property type="project" value="InterPro"/>
</dbReference>
<dbReference type="EMBL" id="ASRX01000121">
    <property type="protein sequence ID" value="EYF00240.1"/>
    <property type="molecule type" value="Genomic_DNA"/>
</dbReference>
<dbReference type="InterPro" id="IPR004563">
    <property type="entry name" value="Apolipo_AcylTrfase"/>
</dbReference>
<dbReference type="eggNOG" id="COG0815">
    <property type="taxonomic scope" value="Bacteria"/>
</dbReference>
<dbReference type="PANTHER" id="PTHR38686:SF1">
    <property type="entry name" value="APOLIPOPROTEIN N-ACYLTRANSFERASE"/>
    <property type="match status" value="1"/>
</dbReference>
<organism evidence="1 2">
    <name type="scientific">Chondromyces apiculatus DSM 436</name>
    <dbReference type="NCBI Taxonomy" id="1192034"/>
    <lineage>
        <taxon>Bacteria</taxon>
        <taxon>Pseudomonadati</taxon>
        <taxon>Myxococcota</taxon>
        <taxon>Polyangia</taxon>
        <taxon>Polyangiales</taxon>
        <taxon>Polyangiaceae</taxon>
        <taxon>Chondromyces</taxon>
    </lineage>
</organism>
<keyword evidence="2" id="KW-1185">Reference proteome</keyword>
<dbReference type="InterPro" id="IPR036526">
    <property type="entry name" value="C-N_Hydrolase_sf"/>
</dbReference>
<name>A0A017SUE8_9BACT</name>
<evidence type="ECO:0000313" key="2">
    <source>
        <dbReference type="Proteomes" id="UP000019678"/>
    </source>
</evidence>
<dbReference type="Gene3D" id="3.60.110.10">
    <property type="entry name" value="Carbon-nitrogen hydrolase"/>
    <property type="match status" value="1"/>
</dbReference>
<protein>
    <submittedName>
        <fullName evidence="1">Uncharacterized protein</fullName>
    </submittedName>
</protein>
<dbReference type="RefSeq" id="WP_044251888.1">
    <property type="nucleotide sequence ID" value="NZ_ASRX01000121.1"/>
</dbReference>
<accession>A0A017SUE8</accession>
<dbReference type="SUPFAM" id="SSF56317">
    <property type="entry name" value="Carbon-nitrogen hydrolase"/>
    <property type="match status" value="1"/>
</dbReference>
<dbReference type="Proteomes" id="UP000019678">
    <property type="component" value="Unassembled WGS sequence"/>
</dbReference>